<feature type="coiled-coil region" evidence="1">
    <location>
        <begin position="164"/>
        <end position="211"/>
    </location>
</feature>
<evidence type="ECO:0000313" key="4">
    <source>
        <dbReference type="EMBL" id="SEP72943.1"/>
    </source>
</evidence>
<dbReference type="PROSITE" id="PS51257">
    <property type="entry name" value="PROKAR_LIPOPROTEIN"/>
    <property type="match status" value="1"/>
</dbReference>
<organism evidence="4 5">
    <name type="scientific">Treponema bryantii</name>
    <dbReference type="NCBI Taxonomy" id="163"/>
    <lineage>
        <taxon>Bacteria</taxon>
        <taxon>Pseudomonadati</taxon>
        <taxon>Spirochaetota</taxon>
        <taxon>Spirochaetia</taxon>
        <taxon>Spirochaetales</taxon>
        <taxon>Treponemataceae</taxon>
        <taxon>Treponema</taxon>
    </lineage>
</organism>
<evidence type="ECO:0000313" key="5">
    <source>
        <dbReference type="Proteomes" id="UP000182360"/>
    </source>
</evidence>
<sequence length="296" mass="34182">MRKILLFVLFSVIFVSCSKSSKKFESALFADMEEASFQANDNYVQTSARAKRVNADAGNYENSEINDEPVIERKLIKTGNIELNVNSLEESDKNIEAWTKRFGGYISSSNMYESGGRYTVKIPQENFDEAMNSVAGFGKVRNRSVKVKDVTEQFYDLQGRLETKKILQEKYNQYLKKADNMKDLLEVERELNNVISEIESMEGQMKRLSHEISYSTIEIYLTAISTERGIDYYIETIKWKEIFSNIINFFIKLFVIIIYVIVFGIPLVAIAAVLYWLLFGKIGFLKKLFARLRGKK</sequence>
<dbReference type="Proteomes" id="UP000182360">
    <property type="component" value="Unassembled WGS sequence"/>
</dbReference>
<protein>
    <recommendedName>
        <fullName evidence="3">DUF4349 domain-containing protein</fullName>
    </recommendedName>
</protein>
<dbReference type="RefSeq" id="WP_074640131.1">
    <property type="nucleotide sequence ID" value="NZ_FOFU01000001.1"/>
</dbReference>
<dbReference type="AlphaFoldDB" id="A0A1H9A925"/>
<evidence type="ECO:0000259" key="3">
    <source>
        <dbReference type="Pfam" id="PF14257"/>
    </source>
</evidence>
<proteinExistence type="predicted"/>
<keyword evidence="2" id="KW-1133">Transmembrane helix</keyword>
<feature type="transmembrane region" description="Helical" evidence="2">
    <location>
        <begin position="253"/>
        <end position="278"/>
    </location>
</feature>
<accession>A0A1H9A925</accession>
<feature type="domain" description="DUF4349" evidence="3">
    <location>
        <begin position="73"/>
        <end position="276"/>
    </location>
</feature>
<keyword evidence="5" id="KW-1185">Reference proteome</keyword>
<dbReference type="InterPro" id="IPR025645">
    <property type="entry name" value="DUF4349"/>
</dbReference>
<evidence type="ECO:0000256" key="1">
    <source>
        <dbReference type="SAM" id="Coils"/>
    </source>
</evidence>
<evidence type="ECO:0000256" key="2">
    <source>
        <dbReference type="SAM" id="Phobius"/>
    </source>
</evidence>
<keyword evidence="1" id="KW-0175">Coiled coil</keyword>
<reference evidence="4 5" key="1">
    <citation type="submission" date="2016-10" db="EMBL/GenBank/DDBJ databases">
        <authorList>
            <person name="de Groot N.N."/>
        </authorList>
    </citation>
    <scope>NUCLEOTIDE SEQUENCE [LARGE SCALE GENOMIC DNA]</scope>
    <source>
        <strain evidence="4 5">B25</strain>
    </source>
</reference>
<dbReference type="EMBL" id="FOFU01000001">
    <property type="protein sequence ID" value="SEP72943.1"/>
    <property type="molecule type" value="Genomic_DNA"/>
</dbReference>
<name>A0A1H9A925_9SPIR</name>
<keyword evidence="2" id="KW-0812">Transmembrane</keyword>
<dbReference type="Pfam" id="PF14257">
    <property type="entry name" value="DUF4349"/>
    <property type="match status" value="1"/>
</dbReference>
<dbReference type="OrthoDB" id="360126at2"/>
<gene>
    <name evidence="4" type="ORF">SAMN04487977_101243</name>
</gene>
<keyword evidence="2" id="KW-0472">Membrane</keyword>